<dbReference type="AlphaFoldDB" id="A0A6M4GX38"/>
<dbReference type="InterPro" id="IPR027843">
    <property type="entry name" value="DUF4440"/>
</dbReference>
<dbReference type="InterPro" id="IPR032710">
    <property type="entry name" value="NTF2-like_dom_sf"/>
</dbReference>
<dbReference type="EMBL" id="CP053069">
    <property type="protein sequence ID" value="QJR11826.1"/>
    <property type="molecule type" value="Genomic_DNA"/>
</dbReference>
<feature type="signal peptide" evidence="1">
    <location>
        <begin position="1"/>
        <end position="20"/>
    </location>
</feature>
<evidence type="ECO:0000259" key="2">
    <source>
        <dbReference type="Pfam" id="PF14534"/>
    </source>
</evidence>
<dbReference type="RefSeq" id="WP_171093491.1">
    <property type="nucleotide sequence ID" value="NZ_CP053069.1"/>
</dbReference>
<feature type="domain" description="DUF4440" evidence="2">
    <location>
        <begin position="28"/>
        <end position="134"/>
    </location>
</feature>
<proteinExistence type="predicted"/>
<dbReference type="Pfam" id="PF14534">
    <property type="entry name" value="DUF4440"/>
    <property type="match status" value="1"/>
</dbReference>
<dbReference type="KEGG" id="uru:DSM104443_02909"/>
<organism evidence="3 4">
    <name type="scientific">Usitatibacter rugosus</name>
    <dbReference type="NCBI Taxonomy" id="2732067"/>
    <lineage>
        <taxon>Bacteria</taxon>
        <taxon>Pseudomonadati</taxon>
        <taxon>Pseudomonadota</taxon>
        <taxon>Betaproteobacteria</taxon>
        <taxon>Nitrosomonadales</taxon>
        <taxon>Usitatibacteraceae</taxon>
        <taxon>Usitatibacter</taxon>
    </lineage>
</organism>
<evidence type="ECO:0000313" key="3">
    <source>
        <dbReference type="EMBL" id="QJR11826.1"/>
    </source>
</evidence>
<dbReference type="Proteomes" id="UP000501534">
    <property type="component" value="Chromosome"/>
</dbReference>
<accession>A0A6M4GX38</accession>
<feature type="chain" id="PRO_5026648170" description="DUF4440 domain-containing protein" evidence="1">
    <location>
        <begin position="21"/>
        <end position="142"/>
    </location>
</feature>
<dbReference type="SUPFAM" id="SSF54427">
    <property type="entry name" value="NTF2-like"/>
    <property type="match status" value="1"/>
</dbReference>
<keyword evidence="4" id="KW-1185">Reference proteome</keyword>
<protein>
    <recommendedName>
        <fullName evidence="2">DUF4440 domain-containing protein</fullName>
    </recommendedName>
</protein>
<sequence>MKRIVASFALLLAVALPALAQSPDEAAVLKAYEALSKAIVAVDKAALEKLTVPELSYGHSAGRIENQAQFIDQLVSKRSVITSVDNTKMVVSIVGDLAVVRGHSSLMVASANPPAKSELELLMVWQKRGGEWRLLARQGYKV</sequence>
<evidence type="ECO:0000256" key="1">
    <source>
        <dbReference type="SAM" id="SignalP"/>
    </source>
</evidence>
<reference evidence="3 4" key="1">
    <citation type="submission" date="2020-04" db="EMBL/GenBank/DDBJ databases">
        <title>Usitatibacter rugosus gen. nov., sp. nov. and Usitatibacter palustris sp. nov., novel members of Usitatibacteraceae fam. nov. within the order Nitrosomonadales isolated from soil.</title>
        <authorList>
            <person name="Huber K.J."/>
            <person name="Neumann-Schaal M."/>
            <person name="Geppert A."/>
            <person name="Luckner M."/>
            <person name="Wanner G."/>
            <person name="Overmann J."/>
        </authorList>
    </citation>
    <scope>NUCLEOTIDE SEQUENCE [LARGE SCALE GENOMIC DNA]</scope>
    <source>
        <strain evidence="3 4">0125_3</strain>
    </source>
</reference>
<dbReference type="Gene3D" id="3.10.450.50">
    <property type="match status" value="1"/>
</dbReference>
<keyword evidence="1" id="KW-0732">Signal</keyword>
<evidence type="ECO:0000313" key="4">
    <source>
        <dbReference type="Proteomes" id="UP000501534"/>
    </source>
</evidence>
<gene>
    <name evidence="3" type="ORF">DSM104443_02909</name>
</gene>
<name>A0A6M4GX38_9PROT</name>